<accession>A0A1G1T1D7</accession>
<protein>
    <recommendedName>
        <fullName evidence="1">Lipocalin-like domain-containing protein</fullName>
    </recommendedName>
</protein>
<comment type="caution">
    <text evidence="2">The sequence shown here is derived from an EMBL/GenBank/DDBJ whole genome shotgun (WGS) entry which is preliminary data.</text>
</comment>
<evidence type="ECO:0000313" key="3">
    <source>
        <dbReference type="Proteomes" id="UP000177791"/>
    </source>
</evidence>
<evidence type="ECO:0000313" key="2">
    <source>
        <dbReference type="EMBL" id="OGX84695.1"/>
    </source>
</evidence>
<organism evidence="2 3">
    <name type="scientific">Hymenobacter glacialis</name>
    <dbReference type="NCBI Taxonomy" id="1908236"/>
    <lineage>
        <taxon>Bacteria</taxon>
        <taxon>Pseudomonadati</taxon>
        <taxon>Bacteroidota</taxon>
        <taxon>Cytophagia</taxon>
        <taxon>Cytophagales</taxon>
        <taxon>Hymenobacteraceae</taxon>
        <taxon>Hymenobacter</taxon>
    </lineage>
</organism>
<reference evidence="2 3" key="1">
    <citation type="submission" date="2016-08" db="EMBL/GenBank/DDBJ databases">
        <title>Hymenobacter coccineus sp. nov., Hymenobacter lapidarius sp. nov. and Hymenobacter glacialis sp. nov., isolated from Antarctic soil.</title>
        <authorList>
            <person name="Sedlacek I."/>
            <person name="Kralova S."/>
            <person name="Kyrova K."/>
            <person name="Maslanova I."/>
            <person name="Stankova E."/>
            <person name="Vrbovska V."/>
            <person name="Nemec M."/>
            <person name="Bartak M."/>
            <person name="Svec P."/>
            <person name="Busse H.-J."/>
            <person name="Pantucek R."/>
        </authorList>
    </citation>
    <scope>NUCLEOTIDE SEQUENCE [LARGE SCALE GENOMIC DNA]</scope>
    <source>
        <strain evidence="2 3">CCM 8648</strain>
    </source>
</reference>
<gene>
    <name evidence="2" type="ORF">BEN48_02875</name>
</gene>
<keyword evidence="3" id="KW-1185">Reference proteome</keyword>
<evidence type="ECO:0000259" key="1">
    <source>
        <dbReference type="Pfam" id="PF13648"/>
    </source>
</evidence>
<dbReference type="Proteomes" id="UP000177791">
    <property type="component" value="Unassembled WGS sequence"/>
</dbReference>
<dbReference type="EMBL" id="MDZC01000068">
    <property type="protein sequence ID" value="OGX84695.1"/>
    <property type="molecule type" value="Genomic_DNA"/>
</dbReference>
<dbReference type="Pfam" id="PF13648">
    <property type="entry name" value="Lipocalin_4"/>
    <property type="match status" value="1"/>
</dbReference>
<feature type="domain" description="Lipocalin-like" evidence="1">
    <location>
        <begin position="26"/>
        <end position="114"/>
    </location>
</feature>
<dbReference type="InterPro" id="IPR024311">
    <property type="entry name" value="Lipocalin-like"/>
</dbReference>
<proteinExistence type="predicted"/>
<dbReference type="PROSITE" id="PS51257">
    <property type="entry name" value="PROKAR_LIPOPROTEIN"/>
    <property type="match status" value="1"/>
</dbReference>
<dbReference type="AlphaFoldDB" id="A0A1G1T1D7"/>
<name>A0A1G1T1D7_9BACT</name>
<sequence length="134" mass="14770">MKQIILWFLSGLVLLSCSKSSPAPKLVGTWERVSSRKLVVYNDGRAPYDQTDVDPPGNYLWEFAADGQVKIISSGTVGTSTYTYSGENITLSTSRTITGGVWRVTELTDHRLVLDIHQYGHGGASINFIGTFKR</sequence>